<protein>
    <submittedName>
        <fullName evidence="1">Malectin domain-containing carbohydrate-binding protein</fullName>
    </submittedName>
</protein>
<dbReference type="RefSeq" id="WP_313995167.1">
    <property type="nucleotide sequence ID" value="NZ_JASJOT010000004.1"/>
</dbReference>
<keyword evidence="2" id="KW-1185">Reference proteome</keyword>
<evidence type="ECO:0000313" key="2">
    <source>
        <dbReference type="Proteomes" id="UP001228581"/>
    </source>
</evidence>
<accession>A0ABT7CH58</accession>
<organism evidence="1 2">
    <name type="scientific">Xanthocytophaga flava</name>
    <dbReference type="NCBI Taxonomy" id="3048013"/>
    <lineage>
        <taxon>Bacteria</taxon>
        <taxon>Pseudomonadati</taxon>
        <taxon>Bacteroidota</taxon>
        <taxon>Cytophagia</taxon>
        <taxon>Cytophagales</taxon>
        <taxon>Rhodocytophagaceae</taxon>
        <taxon>Xanthocytophaga</taxon>
    </lineage>
</organism>
<dbReference type="EMBL" id="JASJOT010000004">
    <property type="protein sequence ID" value="MDJ1493083.1"/>
    <property type="molecule type" value="Genomic_DNA"/>
</dbReference>
<dbReference type="Proteomes" id="UP001228581">
    <property type="component" value="Unassembled WGS sequence"/>
</dbReference>
<comment type="caution">
    <text evidence="1">The sequence shown here is derived from an EMBL/GenBank/DDBJ whole genome shotgun (WGS) entry which is preliminary data.</text>
</comment>
<gene>
    <name evidence="1" type="ORF">QNI19_09075</name>
</gene>
<name>A0ABT7CH58_9BACT</name>
<reference evidence="1 2" key="1">
    <citation type="submission" date="2023-05" db="EMBL/GenBank/DDBJ databases">
        <authorList>
            <person name="Zhang X."/>
        </authorList>
    </citation>
    <scope>NUCLEOTIDE SEQUENCE [LARGE SCALE GENOMIC DNA]</scope>
    <source>
        <strain evidence="1 2">DM2B3-1</strain>
    </source>
</reference>
<sequence length="48" mass="4947">MEGGAPELVNLDVIAQAGGATRAIDRTFPVTVTDGILDVVFSSTVSRV</sequence>
<evidence type="ECO:0000313" key="1">
    <source>
        <dbReference type="EMBL" id="MDJ1493083.1"/>
    </source>
</evidence>
<proteinExistence type="predicted"/>
<dbReference type="Gene3D" id="2.60.120.430">
    <property type="entry name" value="Galactose-binding lectin"/>
    <property type="match status" value="1"/>
</dbReference>